<feature type="non-terminal residue" evidence="1">
    <location>
        <position position="185"/>
    </location>
</feature>
<accession>A0A367KUR9</accession>
<sequence length="185" mass="20754">MYLRTLNLTSTAKNNRTHVVFGAKLEAEIEKFKTIYKLEKNFAKLTKELLGLIKPSSTSPRSDDGLQERLKSAKVSITTIADEEIGNNMKAVIKTCKVYVKLEKEKIRLYVSGTNEAAYLMCCLRPVLLEVLTPCSFLKFLCQENEVLLLSDGKSTSTTKVDGIIVDEEFDLEVAIIEVSGPNWK</sequence>
<dbReference type="AlphaFoldDB" id="A0A367KUR9"/>
<dbReference type="OrthoDB" id="2443197at2759"/>
<gene>
    <name evidence="1" type="ORF">CU098_013694</name>
</gene>
<dbReference type="STRING" id="4846.A0A367KUR9"/>
<name>A0A367KUR9_RHIST</name>
<evidence type="ECO:0000313" key="2">
    <source>
        <dbReference type="Proteomes" id="UP000253551"/>
    </source>
</evidence>
<reference evidence="1 2" key="1">
    <citation type="journal article" date="2018" name="G3 (Bethesda)">
        <title>Phylogenetic and Phylogenomic Definition of Rhizopus Species.</title>
        <authorList>
            <person name="Gryganskyi A.P."/>
            <person name="Golan J."/>
            <person name="Dolatabadi S."/>
            <person name="Mondo S."/>
            <person name="Robb S."/>
            <person name="Idnurm A."/>
            <person name="Muszewska A."/>
            <person name="Steczkiewicz K."/>
            <person name="Masonjones S."/>
            <person name="Liao H.L."/>
            <person name="Gajdeczka M.T."/>
            <person name="Anike F."/>
            <person name="Vuek A."/>
            <person name="Anishchenko I.M."/>
            <person name="Voigt K."/>
            <person name="de Hoog G.S."/>
            <person name="Smith M.E."/>
            <person name="Heitman J."/>
            <person name="Vilgalys R."/>
            <person name="Stajich J.E."/>
        </authorList>
    </citation>
    <scope>NUCLEOTIDE SEQUENCE [LARGE SCALE GENOMIC DNA]</scope>
    <source>
        <strain evidence="1 2">LSU 92-RS-03</strain>
    </source>
</reference>
<dbReference type="EMBL" id="PJQM01000267">
    <property type="protein sequence ID" value="RCI05946.1"/>
    <property type="molecule type" value="Genomic_DNA"/>
</dbReference>
<comment type="caution">
    <text evidence="1">The sequence shown here is derived from an EMBL/GenBank/DDBJ whole genome shotgun (WGS) entry which is preliminary data.</text>
</comment>
<proteinExistence type="predicted"/>
<keyword evidence="2" id="KW-1185">Reference proteome</keyword>
<protein>
    <submittedName>
        <fullName evidence="1">Uncharacterized protein</fullName>
    </submittedName>
</protein>
<organism evidence="1 2">
    <name type="scientific">Rhizopus stolonifer</name>
    <name type="common">Rhizopus nigricans</name>
    <dbReference type="NCBI Taxonomy" id="4846"/>
    <lineage>
        <taxon>Eukaryota</taxon>
        <taxon>Fungi</taxon>
        <taxon>Fungi incertae sedis</taxon>
        <taxon>Mucoromycota</taxon>
        <taxon>Mucoromycotina</taxon>
        <taxon>Mucoromycetes</taxon>
        <taxon>Mucorales</taxon>
        <taxon>Mucorineae</taxon>
        <taxon>Rhizopodaceae</taxon>
        <taxon>Rhizopus</taxon>
    </lineage>
</organism>
<dbReference type="Proteomes" id="UP000253551">
    <property type="component" value="Unassembled WGS sequence"/>
</dbReference>
<evidence type="ECO:0000313" key="1">
    <source>
        <dbReference type="EMBL" id="RCI05946.1"/>
    </source>
</evidence>